<dbReference type="HOGENOM" id="CLU_1199571_0_0_1"/>
<dbReference type="Proteomes" id="UP000002812">
    <property type="component" value="Unassembled WGS sequence"/>
</dbReference>
<feature type="chain" id="PRO_5003714222" evidence="1">
    <location>
        <begin position="18"/>
        <end position="231"/>
    </location>
</feature>
<feature type="signal peptide" evidence="1">
    <location>
        <begin position="1"/>
        <end position="17"/>
    </location>
</feature>
<keyword evidence="1" id="KW-0732">Signal</keyword>
<organism evidence="2 3">
    <name type="scientific">Aspergillus oryzae (strain 3.042)</name>
    <name type="common">Yellow koji mold</name>
    <dbReference type="NCBI Taxonomy" id="1160506"/>
    <lineage>
        <taxon>Eukaryota</taxon>
        <taxon>Fungi</taxon>
        <taxon>Dikarya</taxon>
        <taxon>Ascomycota</taxon>
        <taxon>Pezizomycotina</taxon>
        <taxon>Eurotiomycetes</taxon>
        <taxon>Eurotiomycetidae</taxon>
        <taxon>Eurotiales</taxon>
        <taxon>Aspergillaceae</taxon>
        <taxon>Aspergillus</taxon>
        <taxon>Aspergillus subgen. Circumdati</taxon>
    </lineage>
</organism>
<sequence length="231" mass="25410">MQFKLFVAPLLVALAMAASSFEDGHLAKRTCGTLTGEKLKICQEACKAICSAGTAGIASGLCEKACDLGPLKREAAPEPEPSFGQKACDVACDVACNSTVLALEQRKCLEKCVSVINQYSFPGFHSADWIPCYRRPSATTRFRDTHVIPSHCDSESEEDELISLSLSEINLKIVYVRGNDQSRKCRYSGHAIAYKPVHVDLIYTQSQVSLLYITNEDMMLLGNIHWIAMKL</sequence>
<reference evidence="3" key="2">
    <citation type="submission" date="2012-06" db="EMBL/GenBank/DDBJ databases">
        <title>Comparative genomic analyses of Aspergillus oryzae 3.042 and A. oryzae RIB40 for soy-sauce fermentation.</title>
        <authorList>
            <person name="Zhao G."/>
            <person name="Hou L."/>
            <person name="Wang C."/>
            <person name="Cao X."/>
        </authorList>
    </citation>
    <scope>NUCLEOTIDE SEQUENCE [LARGE SCALE GENOMIC DNA]</scope>
    <source>
        <strain evidence="3">3.042</strain>
    </source>
</reference>
<dbReference type="EMBL" id="AKHY01000199">
    <property type="protein sequence ID" value="EIT73820.1"/>
    <property type="molecule type" value="Genomic_DNA"/>
</dbReference>
<dbReference type="OrthoDB" id="4500945at2759"/>
<dbReference type="AlphaFoldDB" id="I8TID3"/>
<name>I8TID3_ASPO3</name>
<accession>I8TID3</accession>
<evidence type="ECO:0000256" key="1">
    <source>
        <dbReference type="SAM" id="SignalP"/>
    </source>
</evidence>
<comment type="caution">
    <text evidence="2">The sequence shown here is derived from an EMBL/GenBank/DDBJ whole genome shotgun (WGS) entry which is preliminary data.</text>
</comment>
<proteinExistence type="predicted"/>
<evidence type="ECO:0000313" key="2">
    <source>
        <dbReference type="EMBL" id="EIT73820.1"/>
    </source>
</evidence>
<gene>
    <name evidence="2" type="ORF">Ao3042_10366</name>
</gene>
<reference evidence="2 3" key="1">
    <citation type="journal article" date="2012" name="Eukaryot. Cell">
        <title>Draft genome sequence of Aspergillus oryzae strain 3.042.</title>
        <authorList>
            <person name="Zhao G."/>
            <person name="Yao Y."/>
            <person name="Qi W."/>
            <person name="Wang C."/>
            <person name="Hou L."/>
            <person name="Zeng B."/>
            <person name="Cao X."/>
        </authorList>
    </citation>
    <scope>NUCLEOTIDE SEQUENCE [LARGE SCALE GENOMIC DNA]</scope>
    <source>
        <strain evidence="2 3">3.042</strain>
    </source>
</reference>
<protein>
    <submittedName>
        <fullName evidence="2">Uncharacterized protein</fullName>
    </submittedName>
</protein>
<evidence type="ECO:0000313" key="3">
    <source>
        <dbReference type="Proteomes" id="UP000002812"/>
    </source>
</evidence>